<dbReference type="PROSITE" id="PS51996">
    <property type="entry name" value="TR_MART"/>
    <property type="match status" value="1"/>
</dbReference>
<dbReference type="Gene3D" id="3.90.176.10">
    <property type="entry name" value="Toxin ADP-ribosyltransferase, Chain A, domain 1"/>
    <property type="match status" value="1"/>
</dbReference>
<dbReference type="GO" id="GO:0005576">
    <property type="term" value="C:extracellular region"/>
    <property type="evidence" value="ECO:0007669"/>
    <property type="project" value="InterPro"/>
</dbReference>
<name>A0A9X6B470_BACCE</name>
<reference evidence="3 4" key="1">
    <citation type="submission" date="2017-01" db="EMBL/GenBank/DDBJ databases">
        <title>Bacillus cereus isolates.</title>
        <authorList>
            <person name="Beno S.M."/>
        </authorList>
    </citation>
    <scope>NUCLEOTIDE SEQUENCE [LARGE SCALE GENOMIC DNA]</scope>
    <source>
        <strain evidence="3 4">FSL K6-1030</strain>
    </source>
</reference>
<evidence type="ECO:0000256" key="1">
    <source>
        <dbReference type="SAM" id="SignalP"/>
    </source>
</evidence>
<dbReference type="AlphaFoldDB" id="A0A9X6B470"/>
<organism evidence="3 4">
    <name type="scientific">Bacillus cereus</name>
    <dbReference type="NCBI Taxonomy" id="1396"/>
    <lineage>
        <taxon>Bacteria</taxon>
        <taxon>Bacillati</taxon>
        <taxon>Bacillota</taxon>
        <taxon>Bacilli</taxon>
        <taxon>Bacillales</taxon>
        <taxon>Bacillaceae</taxon>
        <taxon>Bacillus</taxon>
        <taxon>Bacillus cereus group</taxon>
    </lineage>
</organism>
<dbReference type="SUPFAM" id="SSF56399">
    <property type="entry name" value="ADP-ribosylation"/>
    <property type="match status" value="1"/>
</dbReference>
<protein>
    <submittedName>
        <fullName evidence="3">ADP ribosyltransferase</fullName>
    </submittedName>
</protein>
<sequence length="283" mass="32454">MLKKNKRILYACIVGISMVSSLTIPVGISAETTVNQQCHSTTLLNFKPECKAEATDWGKEFFDLWNKLTPQAEKNAVRDYTGGGYYPINEYLRSNYFDVLDQEKTEKNITQIDRAFSRVRLHDDMIVYRRVSESAFGLPANSLVKLDLKEDDPVNSTSKINTESFEHFKERFQGKYKKDPAYMSTSIVKDAAKTFSLLPILMKIHVPKGVPAIYVDLLSKVPGEMELLLPRNRTYKVTNISPVIEKDKEYVMLDVEILDIESNYRNKRSTDIIYEDNLPSLSK</sequence>
<accession>A0A9X6B470</accession>
<dbReference type="InterPro" id="IPR003540">
    <property type="entry name" value="ADP-ribosyltransferase"/>
</dbReference>
<keyword evidence="1" id="KW-0732">Signal</keyword>
<dbReference type="EMBL" id="MUAU01000157">
    <property type="protein sequence ID" value="OOR71916.1"/>
    <property type="molecule type" value="Genomic_DNA"/>
</dbReference>
<proteinExistence type="predicted"/>
<gene>
    <name evidence="3" type="ORF">BLX06_27880</name>
</gene>
<dbReference type="Pfam" id="PF03496">
    <property type="entry name" value="ADPrib_exo_Tox"/>
    <property type="match status" value="1"/>
</dbReference>
<comment type="caution">
    <text evidence="3">The sequence shown here is derived from an EMBL/GenBank/DDBJ whole genome shotgun (WGS) entry which is preliminary data.</text>
</comment>
<feature type="signal peptide" evidence="1">
    <location>
        <begin position="1"/>
        <end position="23"/>
    </location>
</feature>
<evidence type="ECO:0000259" key="2">
    <source>
        <dbReference type="Pfam" id="PF03496"/>
    </source>
</evidence>
<feature type="domain" description="ADP ribosyltransferase" evidence="2">
    <location>
        <begin position="54"/>
        <end position="257"/>
    </location>
</feature>
<evidence type="ECO:0000313" key="4">
    <source>
        <dbReference type="Proteomes" id="UP000190641"/>
    </source>
</evidence>
<dbReference type="RefSeq" id="WP_078187518.1">
    <property type="nucleotide sequence ID" value="NZ_MUAU01000157.1"/>
</dbReference>
<evidence type="ECO:0000313" key="3">
    <source>
        <dbReference type="EMBL" id="OOR71916.1"/>
    </source>
</evidence>
<dbReference type="Proteomes" id="UP000190641">
    <property type="component" value="Unassembled WGS sequence"/>
</dbReference>
<feature type="chain" id="PRO_5040873773" evidence="1">
    <location>
        <begin position="24"/>
        <end position="283"/>
    </location>
</feature>